<evidence type="ECO:0000313" key="1">
    <source>
        <dbReference type="EMBL" id="KKM87096.1"/>
    </source>
</evidence>
<name>A0A0F9LIU0_9ZZZZ</name>
<dbReference type="AlphaFoldDB" id="A0A0F9LIU0"/>
<proteinExistence type="predicted"/>
<gene>
    <name evidence="1" type="ORF">LCGC14_1272330</name>
</gene>
<comment type="caution">
    <text evidence="1">The sequence shown here is derived from an EMBL/GenBank/DDBJ whole genome shotgun (WGS) entry which is preliminary data.</text>
</comment>
<protein>
    <submittedName>
        <fullName evidence="1">Uncharacterized protein</fullName>
    </submittedName>
</protein>
<accession>A0A0F9LIU0</accession>
<sequence length="152" mass="18124">MDKEKEKVLDNIIKDNIFKNNPIHYSTIPASDIEVKVDGIVIDSKDLQNQYIWIEEKERNNVFEEKQFKADSNIKLNNRKCWICKTKILFSNILNYNITFSEKQLKHIYYNKYIQLLCCSCKFKTIYINNPKHIHLLSNDPIKIKLLKEILS</sequence>
<dbReference type="EMBL" id="LAZR01007153">
    <property type="protein sequence ID" value="KKM87096.1"/>
    <property type="molecule type" value="Genomic_DNA"/>
</dbReference>
<reference evidence="1" key="1">
    <citation type="journal article" date="2015" name="Nature">
        <title>Complex archaea that bridge the gap between prokaryotes and eukaryotes.</title>
        <authorList>
            <person name="Spang A."/>
            <person name="Saw J.H."/>
            <person name="Jorgensen S.L."/>
            <person name="Zaremba-Niedzwiedzka K."/>
            <person name="Martijn J."/>
            <person name="Lind A.E."/>
            <person name="van Eijk R."/>
            <person name="Schleper C."/>
            <person name="Guy L."/>
            <person name="Ettema T.J."/>
        </authorList>
    </citation>
    <scope>NUCLEOTIDE SEQUENCE</scope>
</reference>
<organism evidence="1">
    <name type="scientific">marine sediment metagenome</name>
    <dbReference type="NCBI Taxonomy" id="412755"/>
    <lineage>
        <taxon>unclassified sequences</taxon>
        <taxon>metagenomes</taxon>
        <taxon>ecological metagenomes</taxon>
    </lineage>
</organism>